<keyword evidence="1" id="KW-0472">Membrane</keyword>
<organism evidence="2 3">
    <name type="scientific">Dreissena polymorpha</name>
    <name type="common">Zebra mussel</name>
    <name type="synonym">Mytilus polymorpha</name>
    <dbReference type="NCBI Taxonomy" id="45954"/>
    <lineage>
        <taxon>Eukaryota</taxon>
        <taxon>Metazoa</taxon>
        <taxon>Spiralia</taxon>
        <taxon>Lophotrochozoa</taxon>
        <taxon>Mollusca</taxon>
        <taxon>Bivalvia</taxon>
        <taxon>Autobranchia</taxon>
        <taxon>Heteroconchia</taxon>
        <taxon>Euheterodonta</taxon>
        <taxon>Imparidentia</taxon>
        <taxon>Neoheterodontei</taxon>
        <taxon>Myida</taxon>
        <taxon>Dreissenoidea</taxon>
        <taxon>Dreissenidae</taxon>
        <taxon>Dreissena</taxon>
    </lineage>
</organism>
<evidence type="ECO:0000256" key="1">
    <source>
        <dbReference type="SAM" id="Phobius"/>
    </source>
</evidence>
<gene>
    <name evidence="2" type="ORF">DPMN_018500</name>
</gene>
<keyword evidence="3" id="KW-1185">Reference proteome</keyword>
<comment type="caution">
    <text evidence="2">The sequence shown here is derived from an EMBL/GenBank/DDBJ whole genome shotgun (WGS) entry which is preliminary data.</text>
</comment>
<name>A0A9D4S6F3_DREPO</name>
<dbReference type="AlphaFoldDB" id="A0A9D4S6F3"/>
<protein>
    <submittedName>
        <fullName evidence="2">Uncharacterized protein</fullName>
    </submittedName>
</protein>
<keyword evidence="1" id="KW-1133">Transmembrane helix</keyword>
<accession>A0A9D4S6F3</accession>
<reference evidence="2" key="1">
    <citation type="journal article" date="2019" name="bioRxiv">
        <title>The Genome of the Zebra Mussel, Dreissena polymorpha: A Resource for Invasive Species Research.</title>
        <authorList>
            <person name="McCartney M.A."/>
            <person name="Auch B."/>
            <person name="Kono T."/>
            <person name="Mallez S."/>
            <person name="Zhang Y."/>
            <person name="Obille A."/>
            <person name="Becker A."/>
            <person name="Abrahante J.E."/>
            <person name="Garbe J."/>
            <person name="Badalamenti J.P."/>
            <person name="Herman A."/>
            <person name="Mangelson H."/>
            <person name="Liachko I."/>
            <person name="Sullivan S."/>
            <person name="Sone E.D."/>
            <person name="Koren S."/>
            <person name="Silverstein K.A.T."/>
            <person name="Beckman K.B."/>
            <person name="Gohl D.M."/>
        </authorList>
    </citation>
    <scope>NUCLEOTIDE SEQUENCE</scope>
    <source>
        <strain evidence="2">Duluth1</strain>
        <tissue evidence="2">Whole animal</tissue>
    </source>
</reference>
<feature type="transmembrane region" description="Helical" evidence="1">
    <location>
        <begin position="92"/>
        <end position="109"/>
    </location>
</feature>
<evidence type="ECO:0000313" key="3">
    <source>
        <dbReference type="Proteomes" id="UP000828390"/>
    </source>
</evidence>
<proteinExistence type="predicted"/>
<keyword evidence="1" id="KW-0812">Transmembrane</keyword>
<evidence type="ECO:0000313" key="2">
    <source>
        <dbReference type="EMBL" id="KAH3894344.1"/>
    </source>
</evidence>
<dbReference type="EMBL" id="JAIWYP010000001">
    <property type="protein sequence ID" value="KAH3894344.1"/>
    <property type="molecule type" value="Genomic_DNA"/>
</dbReference>
<sequence>MCQITPSEVAVAVNYTASNIHEVQFITVSQSQLTPGRKLELQHRCIGIAHHQGELFICSGTALFKYTLNGKQVCRLYEDRSFDYTGKNHGEFTLITFVLCTGIFLAIVGKGV</sequence>
<reference evidence="2" key="2">
    <citation type="submission" date="2020-11" db="EMBL/GenBank/DDBJ databases">
        <authorList>
            <person name="McCartney M.A."/>
            <person name="Auch B."/>
            <person name="Kono T."/>
            <person name="Mallez S."/>
            <person name="Becker A."/>
            <person name="Gohl D.M."/>
            <person name="Silverstein K.A.T."/>
            <person name="Koren S."/>
            <person name="Bechman K.B."/>
            <person name="Herman A."/>
            <person name="Abrahante J.E."/>
            <person name="Garbe J."/>
        </authorList>
    </citation>
    <scope>NUCLEOTIDE SEQUENCE</scope>
    <source>
        <strain evidence="2">Duluth1</strain>
        <tissue evidence="2">Whole animal</tissue>
    </source>
</reference>
<dbReference type="Proteomes" id="UP000828390">
    <property type="component" value="Unassembled WGS sequence"/>
</dbReference>